<proteinExistence type="predicted"/>
<dbReference type="GeneID" id="19895237"/>
<dbReference type="OrthoDB" id="5405345at2759"/>
<dbReference type="EMBL" id="AFWA02000004">
    <property type="protein sequence ID" value="EMR10279.1"/>
    <property type="molecule type" value="Genomic_DNA"/>
</dbReference>
<evidence type="ECO:0000256" key="1">
    <source>
        <dbReference type="SAM" id="MobiDB-lite"/>
    </source>
</evidence>
<dbReference type="HOGENOM" id="CLU_491852_0_0_1"/>
<gene>
    <name evidence="2" type="ORF">PNEG_01542</name>
</gene>
<evidence type="ECO:0000313" key="2">
    <source>
        <dbReference type="EMBL" id="EMR10279.1"/>
    </source>
</evidence>
<accession>M7PIL7</accession>
<evidence type="ECO:0000313" key="3">
    <source>
        <dbReference type="Proteomes" id="UP000011958"/>
    </source>
</evidence>
<feature type="compositionally biased region" description="Basic and acidic residues" evidence="1">
    <location>
        <begin position="362"/>
        <end position="373"/>
    </location>
</feature>
<reference evidence="3" key="1">
    <citation type="journal article" date="2016" name="Nat. Commun.">
        <title>Genome analysis of three Pneumocystis species reveals adaptation mechanisms to life exclusively in mammalian hosts.</title>
        <authorList>
            <person name="Ma L."/>
            <person name="Chen Z."/>
            <person name="Huang D.W."/>
            <person name="Kutty G."/>
            <person name="Ishihara M."/>
            <person name="Wang H."/>
            <person name="Abouelleil A."/>
            <person name="Bishop L."/>
            <person name="Davey E."/>
            <person name="Deng R."/>
            <person name="Deng X."/>
            <person name="Fan L."/>
            <person name="Fantoni G."/>
            <person name="Fitzgerald M."/>
            <person name="Gogineni E."/>
            <person name="Goldberg J.M."/>
            <person name="Handley G."/>
            <person name="Hu X."/>
            <person name="Huber C."/>
            <person name="Jiao X."/>
            <person name="Jones K."/>
            <person name="Levin J.Z."/>
            <person name="Liu Y."/>
            <person name="Macdonald P."/>
            <person name="Melnikov A."/>
            <person name="Raley C."/>
            <person name="Sassi M."/>
            <person name="Sherman B.T."/>
            <person name="Song X."/>
            <person name="Sykes S."/>
            <person name="Tran B."/>
            <person name="Walsh L."/>
            <person name="Xia Y."/>
            <person name="Yang J."/>
            <person name="Young S."/>
            <person name="Zeng Q."/>
            <person name="Zheng X."/>
            <person name="Stephens R."/>
            <person name="Nusbaum C."/>
            <person name="Birren B.W."/>
            <person name="Azadi P."/>
            <person name="Lempicki R.A."/>
            <person name="Cuomo C.A."/>
            <person name="Kovacs J.A."/>
        </authorList>
    </citation>
    <scope>NUCLEOTIDE SEQUENCE [LARGE SCALE GENOMIC DNA]</scope>
    <source>
        <strain evidence="3">B123</strain>
    </source>
</reference>
<name>M7PIL7_PNEMU</name>
<organism evidence="2 3">
    <name type="scientific">Pneumocystis murina (strain B123)</name>
    <name type="common">Mouse pneumocystis pneumonia agent</name>
    <name type="synonym">Pneumocystis carinii f. sp. muris</name>
    <dbReference type="NCBI Taxonomy" id="1069680"/>
    <lineage>
        <taxon>Eukaryota</taxon>
        <taxon>Fungi</taxon>
        <taxon>Dikarya</taxon>
        <taxon>Ascomycota</taxon>
        <taxon>Taphrinomycotina</taxon>
        <taxon>Pneumocystomycetes</taxon>
        <taxon>Pneumocystaceae</taxon>
        <taxon>Pneumocystis</taxon>
    </lineage>
</organism>
<dbReference type="VEuPathDB" id="FungiDB:PNEG_01542"/>
<dbReference type="Proteomes" id="UP000011958">
    <property type="component" value="Unassembled WGS sequence"/>
</dbReference>
<keyword evidence="3" id="KW-1185">Reference proteome</keyword>
<feature type="region of interest" description="Disordered" evidence="1">
    <location>
        <begin position="361"/>
        <end position="386"/>
    </location>
</feature>
<dbReference type="RefSeq" id="XP_007873489.1">
    <property type="nucleotide sequence ID" value="XM_007875298.1"/>
</dbReference>
<sequence length="554" mass="65274">MSMNKWKSSVFLIIKAQRMTLKHSLLSIFSGLCLFIPFTIIFCRKFKFLSYLYFLIKIWKNILEKDSDSSENDLKGGSNIDDCLKVNILANYLDIIQKTFKTESKFCTIEYKTKDQEKKILSRNRYFQYLRNNNFSPKYFFYFIEKGHLIQYPNIKKSNLYPFYRTNSLIHNIFRLSTFEKGELIPSIRFDSFLKLEIHNTFENLTSIDLFNKEIGKLKKIEDLFEDRKKNSENYSKIEVFSKNNQKRFIETSESNSTNQIASKISYKNTNPDISNSKGDVFEFQFISYLSEELIYISPIILKYNSIQDFDTVPDYKQKLYISLYSKKKNNYWPLSDIQNSSLKNTSTRLLCDSSPHVKKTSFKDKTSERNNILKENMSPNSKQNNIESLKKKNHKKITSDISNSHQDNPMHFIHLNYKIDEIILEKYNNKEVSKHKNNFSLKTEELSGSKINSIETNNTDSSLPETKHLTFNTIHINYSANYSNITPLSLNSLIPSPTSKYKNFKDRASSSIKINDIYKDSLRLLKEVYDDNRRRGIPPTPPPIRKRWEFVNN</sequence>
<dbReference type="AlphaFoldDB" id="M7PIL7"/>
<protein>
    <submittedName>
        <fullName evidence="2">Uncharacterized protein</fullName>
    </submittedName>
</protein>
<comment type="caution">
    <text evidence="2">The sequence shown here is derived from an EMBL/GenBank/DDBJ whole genome shotgun (WGS) entry which is preliminary data.</text>
</comment>